<dbReference type="Gene3D" id="3.20.20.300">
    <property type="entry name" value="Glycoside hydrolase, family 3, N-terminal domain"/>
    <property type="match status" value="1"/>
</dbReference>
<organism evidence="8 9">
    <name type="scientific">Pedococcus dokdonensis</name>
    <dbReference type="NCBI Taxonomy" id="443156"/>
    <lineage>
        <taxon>Bacteria</taxon>
        <taxon>Bacillati</taxon>
        <taxon>Actinomycetota</taxon>
        <taxon>Actinomycetes</taxon>
        <taxon>Micrococcales</taxon>
        <taxon>Intrasporangiaceae</taxon>
        <taxon>Pedococcus</taxon>
    </lineage>
</organism>
<feature type="compositionally biased region" description="Low complexity" evidence="6">
    <location>
        <begin position="10"/>
        <end position="51"/>
    </location>
</feature>
<dbReference type="InterPro" id="IPR036962">
    <property type="entry name" value="Glyco_hydro_3_N_sf"/>
</dbReference>
<dbReference type="AlphaFoldDB" id="A0A1H0S0Z4"/>
<evidence type="ECO:0000256" key="5">
    <source>
        <dbReference type="ARBA" id="ARBA00023295"/>
    </source>
</evidence>
<reference evidence="9" key="1">
    <citation type="submission" date="2016-10" db="EMBL/GenBank/DDBJ databases">
        <authorList>
            <person name="Varghese N."/>
            <person name="Submissions S."/>
        </authorList>
    </citation>
    <scope>NUCLEOTIDE SEQUENCE [LARGE SCALE GENOMIC DNA]</scope>
    <source>
        <strain evidence="9">DSM 22329</strain>
    </source>
</reference>
<evidence type="ECO:0000259" key="7">
    <source>
        <dbReference type="Pfam" id="PF00933"/>
    </source>
</evidence>
<dbReference type="Pfam" id="PF00933">
    <property type="entry name" value="Glyco_hydro_3"/>
    <property type="match status" value="1"/>
</dbReference>
<dbReference type="EC" id="3.2.1.52" evidence="3"/>
<proteinExistence type="inferred from homology"/>
<evidence type="ECO:0000256" key="3">
    <source>
        <dbReference type="ARBA" id="ARBA00012663"/>
    </source>
</evidence>
<evidence type="ECO:0000256" key="1">
    <source>
        <dbReference type="ARBA" id="ARBA00001231"/>
    </source>
</evidence>
<dbReference type="PANTHER" id="PTHR30480">
    <property type="entry name" value="BETA-HEXOSAMINIDASE-RELATED"/>
    <property type="match status" value="1"/>
</dbReference>
<evidence type="ECO:0000313" key="8">
    <source>
        <dbReference type="EMBL" id="SDP35472.1"/>
    </source>
</evidence>
<gene>
    <name evidence="8" type="ORF">SAMN04489867_2170</name>
</gene>
<comment type="catalytic activity">
    <reaction evidence="1">
        <text>Hydrolysis of terminal non-reducing N-acetyl-D-hexosamine residues in N-acetyl-beta-D-hexosaminides.</text>
        <dbReference type="EC" id="3.2.1.52"/>
    </reaction>
</comment>
<dbReference type="InterPro" id="IPR017853">
    <property type="entry name" value="GH"/>
</dbReference>
<dbReference type="SUPFAM" id="SSF51445">
    <property type="entry name" value="(Trans)glycosidases"/>
    <property type="match status" value="1"/>
</dbReference>
<protein>
    <recommendedName>
        <fullName evidence="3">beta-N-acetylhexosaminidase</fullName>
        <ecNumber evidence="3">3.2.1.52</ecNumber>
    </recommendedName>
</protein>
<dbReference type="GO" id="GO:0009254">
    <property type="term" value="P:peptidoglycan turnover"/>
    <property type="evidence" value="ECO:0007669"/>
    <property type="project" value="TreeGrafter"/>
</dbReference>
<dbReference type="InterPro" id="IPR050226">
    <property type="entry name" value="NagZ_Beta-hexosaminidase"/>
</dbReference>
<dbReference type="PROSITE" id="PS00775">
    <property type="entry name" value="GLYCOSYL_HYDROL_F3"/>
    <property type="match status" value="1"/>
</dbReference>
<dbReference type="GO" id="GO:0005975">
    <property type="term" value="P:carbohydrate metabolic process"/>
    <property type="evidence" value="ECO:0007669"/>
    <property type="project" value="InterPro"/>
</dbReference>
<feature type="region of interest" description="Disordered" evidence="6">
    <location>
        <begin position="1"/>
        <end position="51"/>
    </location>
</feature>
<name>A0A1H0S0Z4_9MICO</name>
<evidence type="ECO:0000256" key="4">
    <source>
        <dbReference type="ARBA" id="ARBA00022801"/>
    </source>
</evidence>
<dbReference type="GO" id="GO:0004563">
    <property type="term" value="F:beta-N-acetylhexosaminidase activity"/>
    <property type="evidence" value="ECO:0007669"/>
    <property type="project" value="UniProtKB-EC"/>
</dbReference>
<evidence type="ECO:0000313" key="9">
    <source>
        <dbReference type="Proteomes" id="UP000199077"/>
    </source>
</evidence>
<feature type="domain" description="Glycoside hydrolase family 3 N-terminal" evidence="7">
    <location>
        <begin position="65"/>
        <end position="384"/>
    </location>
</feature>
<accession>A0A1H0S0Z4</accession>
<dbReference type="EMBL" id="LT629711">
    <property type="protein sequence ID" value="SDP35472.1"/>
    <property type="molecule type" value="Genomic_DNA"/>
</dbReference>
<comment type="similarity">
    <text evidence="2">Belongs to the glycosyl hydrolase 3 family.</text>
</comment>
<evidence type="ECO:0000256" key="2">
    <source>
        <dbReference type="ARBA" id="ARBA00005336"/>
    </source>
</evidence>
<dbReference type="InterPro" id="IPR001764">
    <property type="entry name" value="Glyco_hydro_3_N"/>
</dbReference>
<sequence>MTATACTGISPSDSSSTSADSGSSSSSSAPSSSSSSSSSSPSSTTTTEAPSCGEQLAAAMTPAQRAGQLLMVGLQPTGSSRALAAQVKSQGLGGVIYLGGWSNGTSSMATISARLSRAASHGLLVAADQEGGQVQQLRGAGFTRIPSARTQAQSGVSTEEANVEEWARELKRAGVNINLAPVADTVPTSLGAANEPIGRYRRDFAPGSPSTNAKYAAAFVRGTLAAGIAPTVKHFPGLGRITGNTDVTSNGITDSTASGSDPYLAPFKAGIEAGAPLVMISSARYPKLDPDNQAMFSSAIVTDLLRGELGFQGVVITDDVGAAKAVAAVPVGVRATRFIAAGGDIVLTAKASQAPAMLKAIAAQRKSSPEFADQVDAAAARVLDLKSTLGLAKCS</sequence>
<keyword evidence="9" id="KW-1185">Reference proteome</keyword>
<dbReference type="Proteomes" id="UP000199077">
    <property type="component" value="Chromosome I"/>
</dbReference>
<dbReference type="InterPro" id="IPR019800">
    <property type="entry name" value="Glyco_hydro_3_AS"/>
</dbReference>
<evidence type="ECO:0000256" key="6">
    <source>
        <dbReference type="SAM" id="MobiDB-lite"/>
    </source>
</evidence>
<keyword evidence="4" id="KW-0378">Hydrolase</keyword>
<dbReference type="PANTHER" id="PTHR30480:SF13">
    <property type="entry name" value="BETA-HEXOSAMINIDASE"/>
    <property type="match status" value="1"/>
</dbReference>
<dbReference type="STRING" id="443156.SAMN04489867_2170"/>
<keyword evidence="5" id="KW-0326">Glycosidase</keyword>